<feature type="region of interest" description="Disordered" evidence="6">
    <location>
        <begin position="353"/>
        <end position="374"/>
    </location>
</feature>
<feature type="domain" description="Integrase catalytic" evidence="8">
    <location>
        <begin position="1"/>
        <end position="79"/>
    </location>
</feature>
<keyword evidence="10" id="KW-1185">Reference proteome</keyword>
<keyword evidence="2" id="KW-0064">Aspartyl protease</keyword>
<dbReference type="Pfam" id="PF24626">
    <property type="entry name" value="SH3_Tf2-1"/>
    <property type="match status" value="1"/>
</dbReference>
<evidence type="ECO:0000259" key="8">
    <source>
        <dbReference type="PROSITE" id="PS50994"/>
    </source>
</evidence>
<dbReference type="Pfam" id="PF17919">
    <property type="entry name" value="RT_RNaseH_2"/>
    <property type="match status" value="1"/>
</dbReference>
<keyword evidence="3" id="KW-0238">DNA-binding</keyword>
<dbReference type="PANTHER" id="PTHR37984:SF5">
    <property type="entry name" value="PROTEIN NYNRIN-LIKE"/>
    <property type="match status" value="1"/>
</dbReference>
<reference evidence="9" key="2">
    <citation type="submission" date="2022-01" db="EMBL/GenBank/DDBJ databases">
        <authorList>
            <person name="Yamashiro T."/>
            <person name="Shiraishi A."/>
            <person name="Satake H."/>
            <person name="Nakayama K."/>
        </authorList>
    </citation>
    <scope>NUCLEOTIDE SEQUENCE</scope>
</reference>
<evidence type="ECO:0000313" key="10">
    <source>
        <dbReference type="Proteomes" id="UP001151760"/>
    </source>
</evidence>
<dbReference type="InterPro" id="IPR012337">
    <property type="entry name" value="RNaseH-like_sf"/>
</dbReference>
<dbReference type="SUPFAM" id="SSF53098">
    <property type="entry name" value="Ribonuclease H-like"/>
    <property type="match status" value="2"/>
</dbReference>
<dbReference type="GO" id="GO:0003964">
    <property type="term" value="F:RNA-directed DNA polymerase activity"/>
    <property type="evidence" value="ECO:0007669"/>
    <property type="project" value="UniProtKB-KW"/>
</dbReference>
<protein>
    <submittedName>
        <fullName evidence="9">Reverse transcriptase domain-containing protein</fullName>
    </submittedName>
</protein>
<dbReference type="PANTHER" id="PTHR37984">
    <property type="entry name" value="PROTEIN CBG26694"/>
    <property type="match status" value="1"/>
</dbReference>
<feature type="region of interest" description="Disordered" evidence="6">
    <location>
        <begin position="639"/>
        <end position="674"/>
    </location>
</feature>
<dbReference type="Proteomes" id="UP001151760">
    <property type="component" value="Unassembled WGS sequence"/>
</dbReference>
<dbReference type="InterPro" id="IPR050951">
    <property type="entry name" value="Retrovirus_Pol_polyprotein"/>
</dbReference>
<evidence type="ECO:0000256" key="2">
    <source>
        <dbReference type="ARBA" id="ARBA00022750"/>
    </source>
</evidence>
<dbReference type="CDD" id="cd00303">
    <property type="entry name" value="retropepsin_like"/>
    <property type="match status" value="1"/>
</dbReference>
<keyword evidence="2" id="KW-0378">Hydrolase</keyword>
<dbReference type="PROSITE" id="PS50158">
    <property type="entry name" value="ZF_CCHC"/>
    <property type="match status" value="2"/>
</dbReference>
<sequence length="1490" mass="168584">MEKVLKRYGVHHRFATAYHPQTSGQVENTNRALKRILKKTVKNNPFVWSRKLNDAMWAFRTTYKTPIGTTPYRLLEKRFLQLHELDELRLQAYENSKIYKAQTKAYHDKKLRIWKEFKAGDKVAKKPFIYSVVENTCNEEKLYDLDETGNGIVKGDILYVKEDPSEVMATSVIPILSDSSKDSVGSHVLRVILFSIIPTSILVITVVPAEVPIVLADPLVAPEVGAISVISPTRVLDLVDYSSFFDSDPLEDSLPPVPELPLVSPFLCSDDLEADSESEPAEQRLERHESLAVHDAMVSRWRDRVASRPSSPSRSSSHDTLAPSFEFPLAPVVAPPRIHSLSDSTSVHYLECDTSGQAHSGPSTRVASPRLVYPPVMTPHDSEAFRRWKSAPLSTPYPLTTSESSLDSSSERSLDSSSPSAGSSRKRCRSPTTLVPLSTLVPRSIATTLTDLLPPHKRFRDSYLPEDSRKGHMEIGTADAEAVADLGISDRVGDHTKDGIGTREIAIDPLVSGGISKSTRGDIPDLKDTIYDIVHYISERASLANKTRSLEWENLKVRALLCIERDRVDSLRRHMALSQEEFCQIRRDHDDARRRFRRLEAFVMRTMTNTRSRMTPTAIEEIINRRVTEALEAREANRNLTLGNGNDEGGNGNSNGNRNGGGNGNGNHNENDGGARPIARECTYQDFMKCQPLNFKGTEGVVGLIRWFEKMETIFHISNCPEIYQVKELMKLMAEVYCPRNEIQKMKSELWNLIVKNNDLAAYTQKFQELTMLCTKMLPEEEDRVEKFIGGLLNNIQGNVIAAKPTRLQDAVCIANNLMDQKLKGYATKNAKNKRRLEANQRDNHGQQPPFKRHNVRGHNVARAYTAGNNERRMYNGLLPLCNKCKFHHEGPCTMRCRKCNKVGHLMRDCKATISTASTQRGQVVNQRALTCFECERKGHLRIDCLKLKDQNRRNKTRNKSGIGKAKGKTYVLGEGDTNPNSNVVTDVSYAVELANGRVSETNTMLKGCTLGLLGHPFNIDPIPVELGSFDVIIGKDWSRGCPIFLAQVTKKETKDKSEEKRLEDVPTVRDFSEVFPKDLLGLPPTQQVEFQIDLVPGAAPVARAPYRLTPSELVRDEDILKTVFRTRYGHYEFQIAKPMTKLTQKSVKFDWTEKAEIVFQLLKQKLCSAPILALPEGSENFVVYCGASHKGLGAVLMQKEKVIAYTSSQLKIHEKNYTTHDLEIGAVVFALKLWRHYLYGTKKGERGGGCLEPKGTDQATTSLRFGYDDWFKPSRADFKRLDMSTAYHPQTDGQSERTIQTLEDMMRACVIDFGKGWDRHLPLVEFSYNNIYHTSIKAAPFEALYDRKCRSPKHIQAARDRQKSYVDRRRKPLEFHVGDKVMLKVLPWKGVIRFGKREKLNPRYIGPFKIFAKVGTVAYRLELPEQLSRVHSTFHVSNLKKCFADEPLAIPLDEIQIDDKLNFIEKPVEIMDREVKRLNQSRIPIVKVH</sequence>
<dbReference type="InterPro" id="IPR043128">
    <property type="entry name" value="Rev_trsase/Diguanyl_cyclase"/>
</dbReference>
<dbReference type="InterPro" id="IPR001584">
    <property type="entry name" value="Integrase_cat-core"/>
</dbReference>
<dbReference type="Gene3D" id="4.10.60.10">
    <property type="entry name" value="Zinc finger, CCHC-type"/>
    <property type="match status" value="1"/>
</dbReference>
<keyword evidence="5" id="KW-0863">Zinc-finger</keyword>
<evidence type="ECO:0000256" key="1">
    <source>
        <dbReference type="ARBA" id="ARBA00022670"/>
    </source>
</evidence>
<dbReference type="InterPro" id="IPR056924">
    <property type="entry name" value="SH3_Tf2-1"/>
</dbReference>
<dbReference type="EMBL" id="BQNB010014682">
    <property type="protein sequence ID" value="GJT31146.1"/>
    <property type="molecule type" value="Genomic_DNA"/>
</dbReference>
<keyword evidence="4" id="KW-0511">Multifunctional enzyme</keyword>
<dbReference type="PROSITE" id="PS50994">
    <property type="entry name" value="INTEGRASE"/>
    <property type="match status" value="1"/>
</dbReference>
<feature type="compositionally biased region" description="Basic and acidic residues" evidence="6">
    <location>
        <begin position="836"/>
        <end position="845"/>
    </location>
</feature>
<dbReference type="Pfam" id="PF03732">
    <property type="entry name" value="Retrotrans_gag"/>
    <property type="match status" value="1"/>
</dbReference>
<dbReference type="InterPro" id="IPR005162">
    <property type="entry name" value="Retrotrans_gag_dom"/>
</dbReference>
<dbReference type="InterPro" id="IPR036875">
    <property type="entry name" value="Znf_CCHC_sf"/>
</dbReference>
<comment type="caution">
    <text evidence="9">The sequence shown here is derived from an EMBL/GenBank/DDBJ whole genome shotgun (WGS) entry which is preliminary data.</text>
</comment>
<evidence type="ECO:0000256" key="5">
    <source>
        <dbReference type="PROSITE-ProRule" id="PRU00047"/>
    </source>
</evidence>
<feature type="region of interest" description="Disordered" evidence="6">
    <location>
        <begin position="396"/>
        <end position="431"/>
    </location>
</feature>
<keyword evidence="9" id="KW-0548">Nucleotidyltransferase</keyword>
<dbReference type="Pfam" id="PF00098">
    <property type="entry name" value="zf-CCHC"/>
    <property type="match status" value="1"/>
</dbReference>
<feature type="compositionally biased region" description="Low complexity" evidence="6">
    <location>
        <begin position="398"/>
        <end position="408"/>
    </location>
</feature>
<evidence type="ECO:0000313" key="9">
    <source>
        <dbReference type="EMBL" id="GJT31146.1"/>
    </source>
</evidence>
<dbReference type="SMART" id="SM00343">
    <property type="entry name" value="ZnF_C2HC"/>
    <property type="match status" value="2"/>
</dbReference>
<evidence type="ECO:0000259" key="7">
    <source>
        <dbReference type="PROSITE" id="PS50158"/>
    </source>
</evidence>
<name>A0ABQ5CVQ3_9ASTR</name>
<keyword evidence="9" id="KW-0808">Transferase</keyword>
<organism evidence="9 10">
    <name type="scientific">Tanacetum coccineum</name>
    <dbReference type="NCBI Taxonomy" id="301880"/>
    <lineage>
        <taxon>Eukaryota</taxon>
        <taxon>Viridiplantae</taxon>
        <taxon>Streptophyta</taxon>
        <taxon>Embryophyta</taxon>
        <taxon>Tracheophyta</taxon>
        <taxon>Spermatophyta</taxon>
        <taxon>Magnoliopsida</taxon>
        <taxon>eudicotyledons</taxon>
        <taxon>Gunneridae</taxon>
        <taxon>Pentapetalae</taxon>
        <taxon>asterids</taxon>
        <taxon>campanulids</taxon>
        <taxon>Asterales</taxon>
        <taxon>Asteraceae</taxon>
        <taxon>Asteroideae</taxon>
        <taxon>Anthemideae</taxon>
        <taxon>Anthemidinae</taxon>
        <taxon>Tanacetum</taxon>
    </lineage>
</organism>
<dbReference type="InterPro" id="IPR041577">
    <property type="entry name" value="RT_RNaseH_2"/>
</dbReference>
<keyword evidence="5" id="KW-0479">Metal-binding</keyword>
<evidence type="ECO:0000256" key="4">
    <source>
        <dbReference type="ARBA" id="ARBA00023268"/>
    </source>
</evidence>
<dbReference type="InterPro" id="IPR043502">
    <property type="entry name" value="DNA/RNA_pol_sf"/>
</dbReference>
<reference evidence="9" key="1">
    <citation type="journal article" date="2022" name="Int. J. Mol. Sci.">
        <title>Draft Genome of Tanacetum Coccineum: Genomic Comparison of Closely Related Tanacetum-Family Plants.</title>
        <authorList>
            <person name="Yamashiro T."/>
            <person name="Shiraishi A."/>
            <person name="Nakayama K."/>
            <person name="Satake H."/>
        </authorList>
    </citation>
    <scope>NUCLEOTIDE SEQUENCE</scope>
</reference>
<dbReference type="InterPro" id="IPR001878">
    <property type="entry name" value="Znf_CCHC"/>
</dbReference>
<dbReference type="SUPFAM" id="SSF57756">
    <property type="entry name" value="Retrovirus zinc finger-like domains"/>
    <property type="match status" value="1"/>
</dbReference>
<feature type="region of interest" description="Disordered" evidence="6">
    <location>
        <begin position="833"/>
        <end position="854"/>
    </location>
</feature>
<feature type="compositionally biased region" description="Polar residues" evidence="6">
    <location>
        <begin position="354"/>
        <end position="366"/>
    </location>
</feature>
<dbReference type="Gene3D" id="3.30.420.10">
    <property type="entry name" value="Ribonuclease H-like superfamily/Ribonuclease H"/>
    <property type="match status" value="2"/>
</dbReference>
<dbReference type="SUPFAM" id="SSF56672">
    <property type="entry name" value="DNA/RNA polymerases"/>
    <property type="match status" value="1"/>
</dbReference>
<keyword evidence="9" id="KW-0695">RNA-directed DNA polymerase</keyword>
<evidence type="ECO:0000256" key="3">
    <source>
        <dbReference type="ARBA" id="ARBA00023125"/>
    </source>
</evidence>
<feature type="domain" description="CCHC-type" evidence="7">
    <location>
        <begin position="896"/>
        <end position="911"/>
    </location>
</feature>
<keyword evidence="5" id="KW-0862">Zinc</keyword>
<proteinExistence type="predicted"/>
<evidence type="ECO:0000256" key="6">
    <source>
        <dbReference type="SAM" id="MobiDB-lite"/>
    </source>
</evidence>
<accession>A0ABQ5CVQ3</accession>
<dbReference type="InterPro" id="IPR036397">
    <property type="entry name" value="RNaseH_sf"/>
</dbReference>
<gene>
    <name evidence="9" type="ORF">Tco_0911421</name>
</gene>
<feature type="domain" description="CCHC-type" evidence="7">
    <location>
        <begin position="932"/>
        <end position="945"/>
    </location>
</feature>
<feature type="compositionally biased region" description="Gly residues" evidence="6">
    <location>
        <begin position="646"/>
        <end position="665"/>
    </location>
</feature>
<keyword evidence="1" id="KW-0645">Protease</keyword>
<dbReference type="Gene3D" id="3.30.70.270">
    <property type="match status" value="1"/>
</dbReference>